<dbReference type="Gene3D" id="3.30.450.20">
    <property type="entry name" value="PAS domain"/>
    <property type="match status" value="1"/>
</dbReference>
<evidence type="ECO:0000313" key="4">
    <source>
        <dbReference type="EMBL" id="GIE53728.1"/>
    </source>
</evidence>
<dbReference type="AlphaFoldDB" id="A0A919JMW8"/>
<dbReference type="InterPro" id="IPR035965">
    <property type="entry name" value="PAS-like_dom_sf"/>
</dbReference>
<dbReference type="InterPro" id="IPR050706">
    <property type="entry name" value="Cyclic-di-GMP_PDE-like"/>
</dbReference>
<evidence type="ECO:0000313" key="5">
    <source>
        <dbReference type="Proteomes" id="UP000647172"/>
    </source>
</evidence>
<dbReference type="CDD" id="cd01948">
    <property type="entry name" value="EAL"/>
    <property type="match status" value="1"/>
</dbReference>
<organism evidence="4 5">
    <name type="scientific">Actinoplanes nipponensis</name>
    <dbReference type="NCBI Taxonomy" id="135950"/>
    <lineage>
        <taxon>Bacteria</taxon>
        <taxon>Bacillati</taxon>
        <taxon>Actinomycetota</taxon>
        <taxon>Actinomycetes</taxon>
        <taxon>Micromonosporales</taxon>
        <taxon>Micromonosporaceae</taxon>
        <taxon>Actinoplanes</taxon>
    </lineage>
</organism>
<proteinExistence type="predicted"/>
<dbReference type="Proteomes" id="UP000647172">
    <property type="component" value="Unassembled WGS sequence"/>
</dbReference>
<feature type="domain" description="EAL" evidence="3">
    <location>
        <begin position="357"/>
        <end position="607"/>
    </location>
</feature>
<dbReference type="SUPFAM" id="SSF55785">
    <property type="entry name" value="PYP-like sensor domain (PAS domain)"/>
    <property type="match status" value="1"/>
</dbReference>
<name>A0A919JMW8_9ACTN</name>
<gene>
    <name evidence="4" type="ORF">Ani05nite_72620</name>
</gene>
<dbReference type="CDD" id="cd00130">
    <property type="entry name" value="PAS"/>
    <property type="match status" value="1"/>
</dbReference>
<dbReference type="InterPro" id="IPR013655">
    <property type="entry name" value="PAS_fold_3"/>
</dbReference>
<evidence type="ECO:0000259" key="2">
    <source>
        <dbReference type="PROSITE" id="PS50113"/>
    </source>
</evidence>
<dbReference type="InterPro" id="IPR035919">
    <property type="entry name" value="EAL_sf"/>
</dbReference>
<dbReference type="SUPFAM" id="SSF141868">
    <property type="entry name" value="EAL domain-like"/>
    <property type="match status" value="1"/>
</dbReference>
<reference evidence="4" key="1">
    <citation type="submission" date="2021-01" db="EMBL/GenBank/DDBJ databases">
        <title>Whole genome shotgun sequence of Actinoplanes nipponensis NBRC 14063.</title>
        <authorList>
            <person name="Komaki H."/>
            <person name="Tamura T."/>
        </authorList>
    </citation>
    <scope>NUCLEOTIDE SEQUENCE</scope>
    <source>
        <strain evidence="4">NBRC 14063</strain>
    </source>
</reference>
<keyword evidence="5" id="KW-1185">Reference proteome</keyword>
<feature type="domain" description="PAS" evidence="1">
    <location>
        <begin position="60"/>
        <end position="132"/>
    </location>
</feature>
<dbReference type="PROSITE" id="PS50883">
    <property type="entry name" value="EAL"/>
    <property type="match status" value="1"/>
</dbReference>
<dbReference type="PROSITE" id="PS50113">
    <property type="entry name" value="PAC"/>
    <property type="match status" value="1"/>
</dbReference>
<comment type="caution">
    <text evidence="4">The sequence shown here is derived from an EMBL/GenBank/DDBJ whole genome shotgun (WGS) entry which is preliminary data.</text>
</comment>
<dbReference type="PANTHER" id="PTHR33121:SF70">
    <property type="entry name" value="SIGNALING PROTEIN YKOW"/>
    <property type="match status" value="1"/>
</dbReference>
<dbReference type="Pfam" id="PF00563">
    <property type="entry name" value="EAL"/>
    <property type="match status" value="1"/>
</dbReference>
<dbReference type="Gene3D" id="3.20.20.450">
    <property type="entry name" value="EAL domain"/>
    <property type="match status" value="1"/>
</dbReference>
<dbReference type="PANTHER" id="PTHR33121">
    <property type="entry name" value="CYCLIC DI-GMP PHOSPHODIESTERASE PDEF"/>
    <property type="match status" value="1"/>
</dbReference>
<dbReference type="InterPro" id="IPR001633">
    <property type="entry name" value="EAL_dom"/>
</dbReference>
<evidence type="ECO:0000259" key="1">
    <source>
        <dbReference type="PROSITE" id="PS50112"/>
    </source>
</evidence>
<dbReference type="PROSITE" id="PS50112">
    <property type="entry name" value="PAS"/>
    <property type="match status" value="1"/>
</dbReference>
<protein>
    <submittedName>
        <fullName evidence="4">Diguanylate cyclase</fullName>
    </submittedName>
</protein>
<dbReference type="InterPro" id="IPR001610">
    <property type="entry name" value="PAC"/>
</dbReference>
<dbReference type="GO" id="GO:0071111">
    <property type="term" value="F:cyclic-guanylate-specific phosphodiesterase activity"/>
    <property type="evidence" value="ECO:0007669"/>
    <property type="project" value="InterPro"/>
</dbReference>
<dbReference type="InterPro" id="IPR000014">
    <property type="entry name" value="PAS"/>
</dbReference>
<dbReference type="EMBL" id="BOMQ01000089">
    <property type="protein sequence ID" value="GIE53728.1"/>
    <property type="molecule type" value="Genomic_DNA"/>
</dbReference>
<dbReference type="SMART" id="SM00052">
    <property type="entry name" value="EAL"/>
    <property type="match status" value="1"/>
</dbReference>
<dbReference type="RefSeq" id="WP_203775988.1">
    <property type="nucleotide sequence ID" value="NZ_BOMQ01000089.1"/>
</dbReference>
<dbReference type="SMART" id="SM00086">
    <property type="entry name" value="PAC"/>
    <property type="match status" value="1"/>
</dbReference>
<dbReference type="Pfam" id="PF08447">
    <property type="entry name" value="PAS_3"/>
    <property type="match status" value="1"/>
</dbReference>
<accession>A0A919JMW8</accession>
<sequence length="616" mass="66764">MNLDDIIELAAARQPSALDRARGRRAAERVLREYAEATAEGRNLLGDLDVEDVLAPHVDEAARIRRTAESAQAGWVQWDAATGGLTWSDEMSRLFGYPAVATHVARDVLLNGIHPDDRDRVRQAVERGWTRRAPTDVTFRLLRADGTVRYVQCLVELLSPDGRNPTGIIATGHDVTRRELDRQQHTRRLRRDRLNGADHGHRPVAQCPVDRETFLRMVDRAAGSGPGALLVITVEPAGSLPAGRADQVTRTVAGVLSRVVPDTDFAGMLSPAEFGVFFHDLETATAQATSVHHQLTLTTAGGVRLRARSGLVACTGEVPVSGHDLLLDAMWAGREGHRGRPSALSVLAGPRSARARTDAVRMEVGAAIRSGRLRLHAQPILDLALNEINRYEILLRVLDEADRPQPPATFLAMAERGADIVAVDRWVVRQSLAVIGSGPQTAHYQINLSGRTLSAPGLADFVLRALDEHEVDPRMITFEVTESAAIGDLPAAVVFAQAVRRRGCELALDDFGTGYSSLSVLRRLPVDQLKIDGSFVTGLTRSPFDRITVQAVVGMCQALGIRTAAESAEDAATVELLRTIGVDFVQGYAVARPRPLPVPIVAPRRDGPAFLDRATG</sequence>
<dbReference type="NCBIfam" id="TIGR00229">
    <property type="entry name" value="sensory_box"/>
    <property type="match status" value="1"/>
</dbReference>
<evidence type="ECO:0000259" key="3">
    <source>
        <dbReference type="PROSITE" id="PS50883"/>
    </source>
</evidence>
<dbReference type="InterPro" id="IPR000700">
    <property type="entry name" value="PAS-assoc_C"/>
</dbReference>
<feature type="domain" description="PAC" evidence="2">
    <location>
        <begin position="135"/>
        <end position="187"/>
    </location>
</feature>